<gene>
    <name evidence="2" type="ORF">FA13DRAFT_1636726</name>
</gene>
<comment type="caution">
    <text evidence="2">The sequence shown here is derived from an EMBL/GenBank/DDBJ whole genome shotgun (WGS) entry which is preliminary data.</text>
</comment>
<reference evidence="2 3" key="1">
    <citation type="journal article" date="2019" name="Nat. Ecol. Evol.">
        <title>Megaphylogeny resolves global patterns of mushroom evolution.</title>
        <authorList>
            <person name="Varga T."/>
            <person name="Krizsan K."/>
            <person name="Foldi C."/>
            <person name="Dima B."/>
            <person name="Sanchez-Garcia M."/>
            <person name="Sanchez-Ramirez S."/>
            <person name="Szollosi G.J."/>
            <person name="Szarkandi J.G."/>
            <person name="Papp V."/>
            <person name="Albert L."/>
            <person name="Andreopoulos W."/>
            <person name="Angelini C."/>
            <person name="Antonin V."/>
            <person name="Barry K.W."/>
            <person name="Bougher N.L."/>
            <person name="Buchanan P."/>
            <person name="Buyck B."/>
            <person name="Bense V."/>
            <person name="Catcheside P."/>
            <person name="Chovatia M."/>
            <person name="Cooper J."/>
            <person name="Damon W."/>
            <person name="Desjardin D."/>
            <person name="Finy P."/>
            <person name="Geml J."/>
            <person name="Haridas S."/>
            <person name="Hughes K."/>
            <person name="Justo A."/>
            <person name="Karasinski D."/>
            <person name="Kautmanova I."/>
            <person name="Kiss B."/>
            <person name="Kocsube S."/>
            <person name="Kotiranta H."/>
            <person name="LaButti K.M."/>
            <person name="Lechner B.E."/>
            <person name="Liimatainen K."/>
            <person name="Lipzen A."/>
            <person name="Lukacs Z."/>
            <person name="Mihaltcheva S."/>
            <person name="Morgado L.N."/>
            <person name="Niskanen T."/>
            <person name="Noordeloos M.E."/>
            <person name="Ohm R.A."/>
            <person name="Ortiz-Santana B."/>
            <person name="Ovrebo C."/>
            <person name="Racz N."/>
            <person name="Riley R."/>
            <person name="Savchenko A."/>
            <person name="Shiryaev A."/>
            <person name="Soop K."/>
            <person name="Spirin V."/>
            <person name="Szebenyi C."/>
            <person name="Tomsovsky M."/>
            <person name="Tulloss R.E."/>
            <person name="Uehling J."/>
            <person name="Grigoriev I.V."/>
            <person name="Vagvolgyi C."/>
            <person name="Papp T."/>
            <person name="Martin F.M."/>
            <person name="Miettinen O."/>
            <person name="Hibbett D.S."/>
            <person name="Nagy L.G."/>
        </authorList>
    </citation>
    <scope>NUCLEOTIDE SEQUENCE [LARGE SCALE GENOMIC DNA]</scope>
    <source>
        <strain evidence="2 3">FP101781</strain>
    </source>
</reference>
<evidence type="ECO:0000313" key="3">
    <source>
        <dbReference type="Proteomes" id="UP000298030"/>
    </source>
</evidence>
<dbReference type="OrthoDB" id="3248197at2759"/>
<feature type="coiled-coil region" evidence="1">
    <location>
        <begin position="36"/>
        <end position="70"/>
    </location>
</feature>
<dbReference type="Proteomes" id="UP000298030">
    <property type="component" value="Unassembled WGS sequence"/>
</dbReference>
<dbReference type="STRING" id="71717.A0A4Y7SVX2"/>
<dbReference type="EMBL" id="QPFP01000052">
    <property type="protein sequence ID" value="TEB25972.1"/>
    <property type="molecule type" value="Genomic_DNA"/>
</dbReference>
<keyword evidence="3" id="KW-1185">Reference proteome</keyword>
<organism evidence="2 3">
    <name type="scientific">Coprinellus micaceus</name>
    <name type="common">Glistening ink-cap mushroom</name>
    <name type="synonym">Coprinus micaceus</name>
    <dbReference type="NCBI Taxonomy" id="71717"/>
    <lineage>
        <taxon>Eukaryota</taxon>
        <taxon>Fungi</taxon>
        <taxon>Dikarya</taxon>
        <taxon>Basidiomycota</taxon>
        <taxon>Agaricomycotina</taxon>
        <taxon>Agaricomycetes</taxon>
        <taxon>Agaricomycetidae</taxon>
        <taxon>Agaricales</taxon>
        <taxon>Agaricineae</taxon>
        <taxon>Psathyrellaceae</taxon>
        <taxon>Coprinellus</taxon>
    </lineage>
</organism>
<accession>A0A4Y7SVX2</accession>
<keyword evidence="1" id="KW-0175">Coiled coil</keyword>
<dbReference type="AlphaFoldDB" id="A0A4Y7SVX2"/>
<sequence length="125" mass="14248">MSLSSPFDQWLGTNYTPSTAEVSRITIYLEEPRSELAALDDEVNEALRALNNLLAKQARLKRHIEAHEALTHPIRRLPNELLVKTFHHCLPTSHHPVMSNTSAPLLLTRVCHPWRELALSTPTLW</sequence>
<proteinExistence type="predicted"/>
<name>A0A4Y7SVX2_COPMI</name>
<protein>
    <submittedName>
        <fullName evidence="2">Uncharacterized protein</fullName>
    </submittedName>
</protein>
<feature type="non-terminal residue" evidence="2">
    <location>
        <position position="125"/>
    </location>
</feature>
<dbReference type="Gene3D" id="1.20.1280.50">
    <property type="match status" value="1"/>
</dbReference>
<evidence type="ECO:0000256" key="1">
    <source>
        <dbReference type="SAM" id="Coils"/>
    </source>
</evidence>
<evidence type="ECO:0000313" key="2">
    <source>
        <dbReference type="EMBL" id="TEB25972.1"/>
    </source>
</evidence>